<gene>
    <name evidence="3" type="ORF">R69888_02089</name>
</gene>
<evidence type="ECO:0000313" key="4">
    <source>
        <dbReference type="Proteomes" id="UP000672526"/>
    </source>
</evidence>
<keyword evidence="4" id="KW-1185">Reference proteome</keyword>
<evidence type="ECO:0008006" key="5">
    <source>
        <dbReference type="Google" id="ProtNLM"/>
    </source>
</evidence>
<dbReference type="EMBL" id="CAJNBK010000004">
    <property type="protein sequence ID" value="CAE6731646.1"/>
    <property type="molecule type" value="Genomic_DNA"/>
</dbReference>
<feature type="coiled-coil region" evidence="1">
    <location>
        <begin position="91"/>
        <end position="125"/>
    </location>
</feature>
<feature type="region of interest" description="Disordered" evidence="2">
    <location>
        <begin position="151"/>
        <end position="175"/>
    </location>
</feature>
<organism evidence="3 4">
    <name type="scientific">Paraburkholderia haematera</name>
    <dbReference type="NCBI Taxonomy" id="2793077"/>
    <lineage>
        <taxon>Bacteria</taxon>
        <taxon>Pseudomonadati</taxon>
        <taxon>Pseudomonadota</taxon>
        <taxon>Betaproteobacteria</taxon>
        <taxon>Burkholderiales</taxon>
        <taxon>Burkholderiaceae</taxon>
        <taxon>Paraburkholderia</taxon>
    </lineage>
</organism>
<name>A0ABN7L8Z9_9BURK</name>
<evidence type="ECO:0000256" key="2">
    <source>
        <dbReference type="SAM" id="MobiDB-lite"/>
    </source>
</evidence>
<accession>A0ABN7L8Z9</accession>
<dbReference type="InterPro" id="IPR013392">
    <property type="entry name" value="T3SS_HrpB7"/>
</dbReference>
<dbReference type="Pfam" id="PF09486">
    <property type="entry name" value="HrpB7"/>
    <property type="match status" value="1"/>
</dbReference>
<keyword evidence="1" id="KW-0175">Coiled coil</keyword>
<sequence>MTAGSLGMQQRRIVALERSCTRRRRLDETLRATLAAQRNAHLQLEAARDAKAEQVAHETGVLQFYQHRIDGMMTGTEPFSLDDLNNCRLYIGVVNDRLRVLEAELAQAEAAVQDNAAAIAQTQRDVALNQGRIDLCGERIRDIRRVQENAASDASDEEAEETALARRFQARGAHA</sequence>
<comment type="caution">
    <text evidence="3">The sequence shown here is derived from an EMBL/GenBank/DDBJ whole genome shotgun (WGS) entry which is preliminary data.</text>
</comment>
<evidence type="ECO:0000256" key="1">
    <source>
        <dbReference type="SAM" id="Coils"/>
    </source>
</evidence>
<evidence type="ECO:0000313" key="3">
    <source>
        <dbReference type="EMBL" id="CAE6731646.1"/>
    </source>
</evidence>
<reference evidence="3 4" key="1">
    <citation type="submission" date="2021-02" db="EMBL/GenBank/DDBJ databases">
        <authorList>
            <person name="Vanwijnsberghe S."/>
        </authorList>
    </citation>
    <scope>NUCLEOTIDE SEQUENCE [LARGE SCALE GENOMIC DNA]</scope>
    <source>
        <strain evidence="3 4">LMG 31837</strain>
    </source>
</reference>
<proteinExistence type="predicted"/>
<dbReference type="Proteomes" id="UP000672526">
    <property type="component" value="Unassembled WGS sequence"/>
</dbReference>
<protein>
    <recommendedName>
        <fullName evidence="5">Type III secretion protein HrpB7</fullName>
    </recommendedName>
</protein>